<organism evidence="3 4">
    <name type="scientific">Sphingosinicella xenopeptidilytica</name>
    <dbReference type="NCBI Taxonomy" id="364098"/>
    <lineage>
        <taxon>Bacteria</taxon>
        <taxon>Pseudomonadati</taxon>
        <taxon>Pseudomonadota</taxon>
        <taxon>Alphaproteobacteria</taxon>
        <taxon>Sphingomonadales</taxon>
        <taxon>Sphingosinicellaceae</taxon>
        <taxon>Sphingosinicella</taxon>
    </lineage>
</organism>
<reference evidence="4" key="1">
    <citation type="journal article" date="2019" name="Int. J. Syst. Evol. Microbiol.">
        <title>The Global Catalogue of Microorganisms (GCM) 10K type strain sequencing project: providing services to taxonomists for standard genome sequencing and annotation.</title>
        <authorList>
            <consortium name="The Broad Institute Genomics Platform"/>
            <consortium name="The Broad Institute Genome Sequencing Center for Infectious Disease"/>
            <person name="Wu L."/>
            <person name="Ma J."/>
        </authorList>
    </citation>
    <scope>NUCLEOTIDE SEQUENCE [LARGE SCALE GENOMIC DNA]</scope>
    <source>
        <strain evidence="4">CCUG 52537</strain>
    </source>
</reference>
<dbReference type="PANTHER" id="PTHR43135">
    <property type="entry name" value="ALPHA-D-RIBOSE 1-METHYLPHOSPHONATE 5-TRIPHOSPHATE DIPHOSPHATASE"/>
    <property type="match status" value="1"/>
</dbReference>
<feature type="domain" description="Amidohydrolase-related" evidence="2">
    <location>
        <begin position="89"/>
        <end position="413"/>
    </location>
</feature>
<accession>A0ABW3C3U0</accession>
<dbReference type="RefSeq" id="WP_381491038.1">
    <property type="nucleotide sequence ID" value="NZ_JBHTIK010000006.1"/>
</dbReference>
<protein>
    <submittedName>
        <fullName evidence="3">Amidohydrolase family protein</fullName>
    </submittedName>
</protein>
<dbReference type="InterPro" id="IPR032466">
    <property type="entry name" value="Metal_Hydrolase"/>
</dbReference>
<dbReference type="Pfam" id="PF01979">
    <property type="entry name" value="Amidohydro_1"/>
    <property type="match status" value="1"/>
</dbReference>
<dbReference type="InterPro" id="IPR008979">
    <property type="entry name" value="Galactose-bd-like_sf"/>
</dbReference>
<feature type="signal peptide" evidence="1">
    <location>
        <begin position="1"/>
        <end position="33"/>
    </location>
</feature>
<evidence type="ECO:0000313" key="4">
    <source>
        <dbReference type="Proteomes" id="UP001597124"/>
    </source>
</evidence>
<dbReference type="Gene3D" id="2.30.40.10">
    <property type="entry name" value="Urease, subunit C, domain 1"/>
    <property type="match status" value="1"/>
</dbReference>
<dbReference type="Proteomes" id="UP001597124">
    <property type="component" value="Unassembled WGS sequence"/>
</dbReference>
<dbReference type="InterPro" id="IPR051781">
    <property type="entry name" value="Metallo-dep_Hydrolase"/>
</dbReference>
<comment type="caution">
    <text evidence="3">The sequence shown here is derived from an EMBL/GenBank/DDBJ whole genome shotgun (WGS) entry which is preliminary data.</text>
</comment>
<dbReference type="EMBL" id="JBHTIK010000006">
    <property type="protein sequence ID" value="MFD0849071.1"/>
    <property type="molecule type" value="Genomic_DNA"/>
</dbReference>
<dbReference type="Gene3D" id="3.30.110.90">
    <property type="entry name" value="Amidohydrolase"/>
    <property type="match status" value="1"/>
</dbReference>
<dbReference type="InterPro" id="IPR006680">
    <property type="entry name" value="Amidohydro-rel"/>
</dbReference>
<dbReference type="SUPFAM" id="SSF51338">
    <property type="entry name" value="Composite domain of metallo-dependent hydrolases"/>
    <property type="match status" value="1"/>
</dbReference>
<dbReference type="InterPro" id="IPR011059">
    <property type="entry name" value="Metal-dep_hydrolase_composite"/>
</dbReference>
<gene>
    <name evidence="3" type="ORF">ACFQ00_12105</name>
</gene>
<evidence type="ECO:0000256" key="1">
    <source>
        <dbReference type="SAM" id="SignalP"/>
    </source>
</evidence>
<name>A0ABW3C3U0_SPHXN</name>
<dbReference type="SUPFAM" id="SSF49785">
    <property type="entry name" value="Galactose-binding domain-like"/>
    <property type="match status" value="1"/>
</dbReference>
<keyword evidence="1" id="KW-0732">Signal</keyword>
<dbReference type="Gene3D" id="3.40.50.10910">
    <property type="entry name" value="Amidohydrolase"/>
    <property type="match status" value="1"/>
</dbReference>
<evidence type="ECO:0000313" key="3">
    <source>
        <dbReference type="EMBL" id="MFD0849071.1"/>
    </source>
</evidence>
<keyword evidence="4" id="KW-1185">Reference proteome</keyword>
<dbReference type="PANTHER" id="PTHR43135:SF3">
    <property type="entry name" value="ALPHA-D-RIBOSE 1-METHYLPHOSPHONATE 5-TRIPHOSPHATE DIPHOSPHATASE"/>
    <property type="match status" value="1"/>
</dbReference>
<sequence>MRNQLTGGLPLRGLFTAAALLLLSGQPSLPALADDGAVLALVGGTVFDGTGAPARQATVIVAGDRIRAVGPHLAVPKGATIIDVSGKAILPGLFDLHTHWTPEGEPRTTPQIAAAYVAAGVTTVFDFHQQPESFEPRRKWLASLIAPHVQFVARISTPGGHGAAWGDQNTTTWINSPQAARAAVERLKPYKPDAIKIFTDGWRYDLFPDNSSMDEKTLHSLVAAAHHAGWPVLTHTVTVDRGLAAARADVDVIAHALQDRPIDRAAIGQFSRHATGLAPTLAVYEPGKYAPDAPFDEKQTRQFARKFETASHNVRKMHAAGIPIGVATDSGMTNIRHGVSTQRELELLVQAGLSASEALVAATSTSARLVKLDHDRGTIAPGQRADLLVVDGKPWQRITDIYRVNRVLIDGRLIFGEGAPGVLQETAATHLPPVSVQPLIDDFERLDGRTALDTVRLDTFDGGVDRSSLITQIVPGGTKGHILQLAGRMSAKDDAFVGVIFPLSRGSVAPADLSGYRGLRFDLNGKGPFTVRLYGPGSNWAATVEGSADWQTVDLPFSRLEPETGRHVTARAWDAGAIFQVEISATRPGGYSVSMQLDNMAFY</sequence>
<proteinExistence type="predicted"/>
<evidence type="ECO:0000259" key="2">
    <source>
        <dbReference type="Pfam" id="PF01979"/>
    </source>
</evidence>
<dbReference type="Gene3D" id="1.20.58.520">
    <property type="entry name" value="Amidohydrolase"/>
    <property type="match status" value="1"/>
</dbReference>
<feature type="chain" id="PRO_5045064005" evidence="1">
    <location>
        <begin position="34"/>
        <end position="603"/>
    </location>
</feature>
<dbReference type="SUPFAM" id="SSF51556">
    <property type="entry name" value="Metallo-dependent hydrolases"/>
    <property type="match status" value="1"/>
</dbReference>